<dbReference type="KEGG" id="nti:DNFV4_02724"/>
<name>A0AA86T559_9BACT</name>
<organism evidence="1 2">
    <name type="scientific">Nitrospira tepida</name>
    <dbReference type="NCBI Taxonomy" id="2973512"/>
    <lineage>
        <taxon>Bacteria</taxon>
        <taxon>Pseudomonadati</taxon>
        <taxon>Nitrospirota</taxon>
        <taxon>Nitrospiria</taxon>
        <taxon>Nitrospirales</taxon>
        <taxon>Nitrospiraceae</taxon>
        <taxon>Nitrospira</taxon>
    </lineage>
</organism>
<keyword evidence="2" id="KW-1185">Reference proteome</keyword>
<dbReference type="EMBL" id="OX365700">
    <property type="protein sequence ID" value="CAI4032295.1"/>
    <property type="molecule type" value="Genomic_DNA"/>
</dbReference>
<dbReference type="Proteomes" id="UP001179121">
    <property type="component" value="Chromosome"/>
</dbReference>
<proteinExistence type="predicted"/>
<dbReference type="AlphaFoldDB" id="A0AA86T559"/>
<reference evidence="1" key="1">
    <citation type="submission" date="2022-10" db="EMBL/GenBank/DDBJ databases">
        <authorList>
            <person name="Koch H."/>
        </authorList>
    </citation>
    <scope>NUCLEOTIDE SEQUENCE</scope>
    <source>
        <strain evidence="1">DNF</strain>
    </source>
</reference>
<evidence type="ECO:0000313" key="2">
    <source>
        <dbReference type="Proteomes" id="UP001179121"/>
    </source>
</evidence>
<gene>
    <name evidence="1" type="ORF">DNFV4_02724</name>
</gene>
<evidence type="ECO:0000313" key="1">
    <source>
        <dbReference type="EMBL" id="CAI4032295.1"/>
    </source>
</evidence>
<sequence length="62" mass="6899">MQGISWRRKEIEAPVKFSGRLIFGMDHQGTNSCNVGSLESPEHRVLQQSSTDPLFLPAEIDG</sequence>
<protein>
    <submittedName>
        <fullName evidence="1">Uncharacterized protein</fullName>
    </submittedName>
</protein>
<accession>A0AA86T559</accession>